<comment type="caution">
    <text evidence="2">The sequence shown here is derived from an EMBL/GenBank/DDBJ whole genome shotgun (WGS) entry which is preliminary data.</text>
</comment>
<dbReference type="EMBL" id="AYXG01000104">
    <property type="protein sequence ID" value="EWC61605.1"/>
    <property type="molecule type" value="Genomic_DNA"/>
</dbReference>
<evidence type="ECO:0000256" key="1">
    <source>
        <dbReference type="SAM" id="MobiDB-lite"/>
    </source>
</evidence>
<organism evidence="2 3">
    <name type="scientific">Actinokineospora spheciospongiae</name>
    <dbReference type="NCBI Taxonomy" id="909613"/>
    <lineage>
        <taxon>Bacteria</taxon>
        <taxon>Bacillati</taxon>
        <taxon>Actinomycetota</taxon>
        <taxon>Actinomycetes</taxon>
        <taxon>Pseudonocardiales</taxon>
        <taxon>Pseudonocardiaceae</taxon>
        <taxon>Actinokineospora</taxon>
    </lineage>
</organism>
<keyword evidence="3" id="KW-1185">Reference proteome</keyword>
<dbReference type="Proteomes" id="UP000019277">
    <property type="component" value="Unassembled WGS sequence"/>
</dbReference>
<reference evidence="2 3" key="1">
    <citation type="journal article" date="2014" name="Genome Announc.">
        <title>Draft Genome Sequence of the Antitrypanosomally Active Sponge-Associated Bacterium Actinokineospora sp. Strain EG49.</title>
        <authorList>
            <person name="Harjes J."/>
            <person name="Ryu T."/>
            <person name="Abdelmohsen U.R."/>
            <person name="Moitinho-Silva L."/>
            <person name="Horn H."/>
            <person name="Ravasi T."/>
            <person name="Hentschel U."/>
        </authorList>
    </citation>
    <scope>NUCLEOTIDE SEQUENCE [LARGE SCALE GENOMIC DNA]</scope>
    <source>
        <strain evidence="2 3">EG49</strain>
    </source>
</reference>
<dbReference type="STRING" id="909613.UO65_3126"/>
<dbReference type="AlphaFoldDB" id="W7IL47"/>
<gene>
    <name evidence="2" type="ORF">UO65_3126</name>
</gene>
<protein>
    <submittedName>
        <fullName evidence="2">Uncharacterized protein</fullName>
    </submittedName>
</protein>
<proteinExistence type="predicted"/>
<name>W7IL47_9PSEU</name>
<evidence type="ECO:0000313" key="3">
    <source>
        <dbReference type="Proteomes" id="UP000019277"/>
    </source>
</evidence>
<evidence type="ECO:0000313" key="2">
    <source>
        <dbReference type="EMBL" id="EWC61605.1"/>
    </source>
</evidence>
<accession>W7IL47</accession>
<sequence>MVHRHVENHAVGSHHNRPRLASAVRSHLGSPNESPELTPGQGRARSYGKSTR</sequence>
<feature type="region of interest" description="Disordered" evidence="1">
    <location>
        <begin position="1"/>
        <end position="52"/>
    </location>
</feature>